<name>A0ABT4QFB1_9BACL</name>
<accession>A0ABT4QFB1</accession>
<keyword evidence="3" id="KW-1185">Reference proteome</keyword>
<reference evidence="2 3" key="1">
    <citation type="submission" date="2022-12" db="EMBL/GenBank/DDBJ databases">
        <title>Draft genome sequence of Paenibacillus sp. dW9.</title>
        <authorList>
            <person name="Choi E.-W."/>
            <person name="Kim D.-U."/>
        </authorList>
    </citation>
    <scope>NUCLEOTIDE SEQUENCE [LARGE SCALE GENOMIC DNA]</scope>
    <source>
        <strain evidence="3">dW9</strain>
    </source>
</reference>
<feature type="transmembrane region" description="Helical" evidence="1">
    <location>
        <begin position="6"/>
        <end position="24"/>
    </location>
</feature>
<keyword evidence="1" id="KW-0812">Transmembrane</keyword>
<proteinExistence type="predicted"/>
<evidence type="ECO:0000313" key="3">
    <source>
        <dbReference type="Proteomes" id="UP001527882"/>
    </source>
</evidence>
<dbReference type="RefSeq" id="WP_269884090.1">
    <property type="nucleotide sequence ID" value="NZ_JAQAGZ010000018.1"/>
</dbReference>
<sequence length="71" mass="8125">MSLYVYYTLFLLIMLFAAGATMVIGYSKKNTEGNPEYDKKTKTYWLGLSMQYIVAISAGLIALIIYIFTRH</sequence>
<dbReference type="EMBL" id="JAQAGZ010000018">
    <property type="protein sequence ID" value="MCZ8515558.1"/>
    <property type="molecule type" value="Genomic_DNA"/>
</dbReference>
<comment type="caution">
    <text evidence="2">The sequence shown here is derived from an EMBL/GenBank/DDBJ whole genome shotgun (WGS) entry which is preliminary data.</text>
</comment>
<feature type="transmembrane region" description="Helical" evidence="1">
    <location>
        <begin position="44"/>
        <end position="68"/>
    </location>
</feature>
<keyword evidence="1" id="KW-1133">Transmembrane helix</keyword>
<protein>
    <recommendedName>
        <fullName evidence="4">HIG1 domain-containing protein</fullName>
    </recommendedName>
</protein>
<organism evidence="2 3">
    <name type="scientific">Paenibacillus gyeongsangnamensis</name>
    <dbReference type="NCBI Taxonomy" id="3388067"/>
    <lineage>
        <taxon>Bacteria</taxon>
        <taxon>Bacillati</taxon>
        <taxon>Bacillota</taxon>
        <taxon>Bacilli</taxon>
        <taxon>Bacillales</taxon>
        <taxon>Paenibacillaceae</taxon>
        <taxon>Paenibacillus</taxon>
    </lineage>
</organism>
<keyword evidence="1" id="KW-0472">Membrane</keyword>
<gene>
    <name evidence="2" type="ORF">O9H85_24755</name>
</gene>
<evidence type="ECO:0000256" key="1">
    <source>
        <dbReference type="SAM" id="Phobius"/>
    </source>
</evidence>
<dbReference type="Proteomes" id="UP001527882">
    <property type="component" value="Unassembled WGS sequence"/>
</dbReference>
<evidence type="ECO:0008006" key="4">
    <source>
        <dbReference type="Google" id="ProtNLM"/>
    </source>
</evidence>
<evidence type="ECO:0000313" key="2">
    <source>
        <dbReference type="EMBL" id="MCZ8515558.1"/>
    </source>
</evidence>